<dbReference type="EMBL" id="JAGMUU010000021">
    <property type="protein sequence ID" value="KAH7129397.1"/>
    <property type="molecule type" value="Genomic_DNA"/>
</dbReference>
<keyword evidence="3" id="KW-1185">Reference proteome</keyword>
<accession>A0A9P9E273</accession>
<feature type="region of interest" description="Disordered" evidence="1">
    <location>
        <begin position="29"/>
        <end position="50"/>
    </location>
</feature>
<dbReference type="AlphaFoldDB" id="A0A9P9E273"/>
<reference evidence="2" key="1">
    <citation type="journal article" date="2021" name="Nat. Commun.">
        <title>Genetic determinants of endophytism in the Arabidopsis root mycobiome.</title>
        <authorList>
            <person name="Mesny F."/>
            <person name="Miyauchi S."/>
            <person name="Thiergart T."/>
            <person name="Pickel B."/>
            <person name="Atanasova L."/>
            <person name="Karlsson M."/>
            <person name="Huettel B."/>
            <person name="Barry K.W."/>
            <person name="Haridas S."/>
            <person name="Chen C."/>
            <person name="Bauer D."/>
            <person name="Andreopoulos W."/>
            <person name="Pangilinan J."/>
            <person name="LaButti K."/>
            <person name="Riley R."/>
            <person name="Lipzen A."/>
            <person name="Clum A."/>
            <person name="Drula E."/>
            <person name="Henrissat B."/>
            <person name="Kohler A."/>
            <person name="Grigoriev I.V."/>
            <person name="Martin F.M."/>
            <person name="Hacquard S."/>
        </authorList>
    </citation>
    <scope>NUCLEOTIDE SEQUENCE</scope>
    <source>
        <strain evidence="2">MPI-CAGE-AT-0021</strain>
    </source>
</reference>
<gene>
    <name evidence="2" type="ORF">B0J13DRAFT_137366</name>
</gene>
<protein>
    <submittedName>
        <fullName evidence="2">Uncharacterized protein</fullName>
    </submittedName>
</protein>
<evidence type="ECO:0000313" key="2">
    <source>
        <dbReference type="EMBL" id="KAH7129397.1"/>
    </source>
</evidence>
<name>A0A9P9E273_9HYPO</name>
<sequence length="182" mass="20337">MLQTERRALALVSQRILLLESLSLHVGNSEYASPPPPASPRLSRLGSDRSASDGLASLDVCKRHQKSQSPGRYACIPARGRRGRASRCLYGKSLRSLLGLQLKCDTQRLVPRRGFCSERRDDSIPITLIRAMASPFFLPRSVLLRCRARTRILLTIWNSSSKGSEECVERSRAPFLLSSSHY</sequence>
<dbReference type="Proteomes" id="UP000717696">
    <property type="component" value="Unassembled WGS sequence"/>
</dbReference>
<evidence type="ECO:0000313" key="3">
    <source>
        <dbReference type="Proteomes" id="UP000717696"/>
    </source>
</evidence>
<evidence type="ECO:0000256" key="1">
    <source>
        <dbReference type="SAM" id="MobiDB-lite"/>
    </source>
</evidence>
<organism evidence="2 3">
    <name type="scientific">Dactylonectria estremocensis</name>
    <dbReference type="NCBI Taxonomy" id="1079267"/>
    <lineage>
        <taxon>Eukaryota</taxon>
        <taxon>Fungi</taxon>
        <taxon>Dikarya</taxon>
        <taxon>Ascomycota</taxon>
        <taxon>Pezizomycotina</taxon>
        <taxon>Sordariomycetes</taxon>
        <taxon>Hypocreomycetidae</taxon>
        <taxon>Hypocreales</taxon>
        <taxon>Nectriaceae</taxon>
        <taxon>Dactylonectria</taxon>
    </lineage>
</organism>
<comment type="caution">
    <text evidence="2">The sequence shown here is derived from an EMBL/GenBank/DDBJ whole genome shotgun (WGS) entry which is preliminary data.</text>
</comment>
<proteinExistence type="predicted"/>